<dbReference type="Proteomes" id="UP001628192">
    <property type="component" value="Unassembled WGS sequence"/>
</dbReference>
<evidence type="ECO:0000256" key="1">
    <source>
        <dbReference type="ARBA" id="ARBA00023002"/>
    </source>
</evidence>
<keyword evidence="2" id="KW-0812">Transmembrane</keyword>
<dbReference type="RefSeq" id="WP_394026971.1">
    <property type="nucleotide sequence ID" value="NZ_BAAFSG010000002.1"/>
</dbReference>
<evidence type="ECO:0000256" key="2">
    <source>
        <dbReference type="SAM" id="Phobius"/>
    </source>
</evidence>
<dbReference type="InterPro" id="IPR001670">
    <property type="entry name" value="ADH_Fe/GldA"/>
</dbReference>
<organism evidence="5 6">
    <name type="scientific">Desulfovibrio falkowii</name>
    <dbReference type="NCBI Taxonomy" id="3136602"/>
    <lineage>
        <taxon>Bacteria</taxon>
        <taxon>Pseudomonadati</taxon>
        <taxon>Thermodesulfobacteriota</taxon>
        <taxon>Desulfovibrionia</taxon>
        <taxon>Desulfovibrionales</taxon>
        <taxon>Desulfovibrionaceae</taxon>
        <taxon>Desulfovibrio</taxon>
    </lineage>
</organism>
<dbReference type="InterPro" id="IPR056798">
    <property type="entry name" value="ADH_Fe_C"/>
</dbReference>
<evidence type="ECO:0000259" key="4">
    <source>
        <dbReference type="Pfam" id="PF25137"/>
    </source>
</evidence>
<keyword evidence="2" id="KW-1133">Transmembrane helix</keyword>
<dbReference type="Gene3D" id="1.20.1090.10">
    <property type="entry name" value="Dehydroquinate synthase-like - alpha domain"/>
    <property type="match status" value="1"/>
</dbReference>
<evidence type="ECO:0000259" key="3">
    <source>
        <dbReference type="Pfam" id="PF00465"/>
    </source>
</evidence>
<dbReference type="Pfam" id="PF00465">
    <property type="entry name" value="Fe-ADH"/>
    <property type="match status" value="1"/>
</dbReference>
<keyword evidence="1" id="KW-0560">Oxidoreductase</keyword>
<reference evidence="5 6" key="1">
    <citation type="journal article" date="2025" name="Int. J. Syst. Evol. Microbiol.">
        <title>Desulfovibrio falkowii sp. nov., Porphyromonas miyakawae sp. nov., Mediterraneibacter flintii sp. nov. and Owariibacterium komagatae gen. nov., sp. nov., isolated from human faeces.</title>
        <authorList>
            <person name="Hamaguchi T."/>
            <person name="Ohara M."/>
            <person name="Hisatomi A."/>
            <person name="Sekiguchi K."/>
            <person name="Takeda J.I."/>
            <person name="Ueyama J."/>
            <person name="Ito M."/>
            <person name="Nishiwaki H."/>
            <person name="Ogi T."/>
            <person name="Hirayama M."/>
            <person name="Ohkuma M."/>
            <person name="Sakamoto M."/>
            <person name="Ohno K."/>
        </authorList>
    </citation>
    <scope>NUCLEOTIDE SEQUENCE [LARGE SCALE GENOMIC DNA]</scope>
    <source>
        <strain evidence="5 6">13CB8C</strain>
    </source>
</reference>
<feature type="domain" description="Alcohol dehydrogenase iron-type/glycerol dehydrogenase GldA" evidence="3">
    <location>
        <begin position="11"/>
        <end position="179"/>
    </location>
</feature>
<evidence type="ECO:0000313" key="5">
    <source>
        <dbReference type="EMBL" id="GAB1255462.1"/>
    </source>
</evidence>
<evidence type="ECO:0000313" key="6">
    <source>
        <dbReference type="Proteomes" id="UP001628192"/>
    </source>
</evidence>
<feature type="domain" description="Fe-containing alcohol dehydrogenase-like C-terminal" evidence="4">
    <location>
        <begin position="192"/>
        <end position="301"/>
    </location>
</feature>
<dbReference type="CDD" id="cd08184">
    <property type="entry name" value="Fe-ADH_KdnB-like"/>
    <property type="match status" value="1"/>
</dbReference>
<dbReference type="EMBL" id="BAAFSG010000002">
    <property type="protein sequence ID" value="GAB1255462.1"/>
    <property type="molecule type" value="Genomic_DNA"/>
</dbReference>
<dbReference type="Gene3D" id="3.40.50.1970">
    <property type="match status" value="1"/>
</dbReference>
<gene>
    <name evidence="5" type="ORF">Defa_29490</name>
</gene>
<sequence length="359" mass="39465">MYRNAKNVGYYMIGQGSLSHLGDLMAPRRKAVSGPAVFFLDHFFQGKDLAGKLPVESGDMVLYIDTTGEPTTDSVDGYTAQVKTFLNGAEPCALVALGGGCVLDTCKCVGNLLTNPGKAEDYQGWDLVKNPAPYKIAVPTLSGTGSETSRTGIICNEEKNIKLGMNSDFTMFDQVLMDPDLTASVPRNQYFYTGIDTYMHCFESITGSYRNVVVDSLAEKAIDLCKQIFLSQDMMSEENREKMMIASYLGGMAAGFVGVVHPISAGLSMVLHMRHGIANCYSLSVQEDIYPEQYKEFMLMMERQGIDLPKGICQGLTDAQYDALYGASIVHEKPLSNRLGPDFKKILTKENVIGRFRSM</sequence>
<dbReference type="PANTHER" id="PTHR11496">
    <property type="entry name" value="ALCOHOL DEHYDROGENASE"/>
    <property type="match status" value="1"/>
</dbReference>
<name>A0ABQ0ECU2_9BACT</name>
<protein>
    <submittedName>
        <fullName evidence="5">Iron-containing alcohol dehydrogenase family protein</fullName>
    </submittedName>
</protein>
<dbReference type="PANTHER" id="PTHR11496:SF104">
    <property type="entry name" value="3-DEOXY-ALPHA-D-MANNO-OCTULOSONATE 8-OXIDASE"/>
    <property type="match status" value="1"/>
</dbReference>
<dbReference type="InterPro" id="IPR039697">
    <property type="entry name" value="Alcohol_dehydrogenase_Fe"/>
</dbReference>
<comment type="caution">
    <text evidence="5">The sequence shown here is derived from an EMBL/GenBank/DDBJ whole genome shotgun (WGS) entry which is preliminary data.</text>
</comment>
<dbReference type="Pfam" id="PF25137">
    <property type="entry name" value="ADH_Fe_C"/>
    <property type="match status" value="1"/>
</dbReference>
<keyword evidence="2" id="KW-0472">Membrane</keyword>
<keyword evidence="6" id="KW-1185">Reference proteome</keyword>
<feature type="transmembrane region" description="Helical" evidence="2">
    <location>
        <begin position="245"/>
        <end position="271"/>
    </location>
</feature>
<proteinExistence type="predicted"/>
<accession>A0ABQ0ECU2</accession>
<dbReference type="SUPFAM" id="SSF56796">
    <property type="entry name" value="Dehydroquinate synthase-like"/>
    <property type="match status" value="1"/>
</dbReference>